<name>A0A8X6P286_NEPPI</name>
<organism evidence="1 2">
    <name type="scientific">Nephila pilipes</name>
    <name type="common">Giant wood spider</name>
    <name type="synonym">Nephila maculata</name>
    <dbReference type="NCBI Taxonomy" id="299642"/>
    <lineage>
        <taxon>Eukaryota</taxon>
        <taxon>Metazoa</taxon>
        <taxon>Ecdysozoa</taxon>
        <taxon>Arthropoda</taxon>
        <taxon>Chelicerata</taxon>
        <taxon>Arachnida</taxon>
        <taxon>Araneae</taxon>
        <taxon>Araneomorphae</taxon>
        <taxon>Entelegynae</taxon>
        <taxon>Araneoidea</taxon>
        <taxon>Nephilidae</taxon>
        <taxon>Nephila</taxon>
    </lineage>
</organism>
<accession>A0A8X6P286</accession>
<dbReference type="AlphaFoldDB" id="A0A8X6P286"/>
<dbReference type="Proteomes" id="UP000887013">
    <property type="component" value="Unassembled WGS sequence"/>
</dbReference>
<dbReference type="EMBL" id="BMAW01064079">
    <property type="protein sequence ID" value="GFT43253.1"/>
    <property type="molecule type" value="Genomic_DNA"/>
</dbReference>
<feature type="non-terminal residue" evidence="1">
    <location>
        <position position="1"/>
    </location>
</feature>
<reference evidence="1" key="1">
    <citation type="submission" date="2020-08" db="EMBL/GenBank/DDBJ databases">
        <title>Multicomponent nature underlies the extraordinary mechanical properties of spider dragline silk.</title>
        <authorList>
            <person name="Kono N."/>
            <person name="Nakamura H."/>
            <person name="Mori M."/>
            <person name="Yoshida Y."/>
            <person name="Ohtoshi R."/>
            <person name="Malay A.D."/>
            <person name="Moran D.A.P."/>
            <person name="Tomita M."/>
            <person name="Numata K."/>
            <person name="Arakawa K."/>
        </authorList>
    </citation>
    <scope>NUCLEOTIDE SEQUENCE</scope>
</reference>
<gene>
    <name evidence="1" type="ORF">NPIL_679511</name>
</gene>
<keyword evidence="2" id="KW-1185">Reference proteome</keyword>
<sequence length="115" mass="12337">QAFAWRHVLPVAYAFAFAKCGVFVTPGAVVSRTAESVAMRLKCCSFMVAVSKVSKNVKPVMRIYHRPEAVGSANSVLPEAACATPAGPNRWLTNNPDWTYRSDGVPAQSPAGMPL</sequence>
<evidence type="ECO:0000313" key="2">
    <source>
        <dbReference type="Proteomes" id="UP000887013"/>
    </source>
</evidence>
<protein>
    <submittedName>
        <fullName evidence="1">Uncharacterized protein</fullName>
    </submittedName>
</protein>
<comment type="caution">
    <text evidence="1">The sequence shown here is derived from an EMBL/GenBank/DDBJ whole genome shotgun (WGS) entry which is preliminary data.</text>
</comment>
<evidence type="ECO:0000313" key="1">
    <source>
        <dbReference type="EMBL" id="GFT43253.1"/>
    </source>
</evidence>
<proteinExistence type="predicted"/>